<comment type="caution">
    <text evidence="1">The sequence shown here is derived from an EMBL/GenBank/DDBJ whole genome shotgun (WGS) entry which is preliminary data.</text>
</comment>
<gene>
    <name evidence="1" type="ORF">BaRGS_00025972</name>
</gene>
<protein>
    <submittedName>
        <fullName evidence="1">Uncharacterized protein</fullName>
    </submittedName>
</protein>
<accession>A0ABD0K7F6</accession>
<proteinExistence type="predicted"/>
<dbReference type="Proteomes" id="UP001519460">
    <property type="component" value="Unassembled WGS sequence"/>
</dbReference>
<evidence type="ECO:0000313" key="1">
    <source>
        <dbReference type="EMBL" id="KAK7482806.1"/>
    </source>
</evidence>
<name>A0ABD0K7F6_9CAEN</name>
<sequence>MPACPHLFRARCGCFTPVFVNFMLKRAKEKRLSRVKRVVPGTMFRSVVLVFVTATLLLQCGDIEVNPGPGPLSQQRKQLAAESLLLVHGYVAVLVVTQQTTWMCQRQSTHLLPTR</sequence>
<organism evidence="1 2">
    <name type="scientific">Batillaria attramentaria</name>
    <dbReference type="NCBI Taxonomy" id="370345"/>
    <lineage>
        <taxon>Eukaryota</taxon>
        <taxon>Metazoa</taxon>
        <taxon>Spiralia</taxon>
        <taxon>Lophotrochozoa</taxon>
        <taxon>Mollusca</taxon>
        <taxon>Gastropoda</taxon>
        <taxon>Caenogastropoda</taxon>
        <taxon>Sorbeoconcha</taxon>
        <taxon>Cerithioidea</taxon>
        <taxon>Batillariidae</taxon>
        <taxon>Batillaria</taxon>
    </lineage>
</organism>
<keyword evidence="2" id="KW-1185">Reference proteome</keyword>
<evidence type="ECO:0000313" key="2">
    <source>
        <dbReference type="Proteomes" id="UP001519460"/>
    </source>
</evidence>
<reference evidence="1 2" key="1">
    <citation type="journal article" date="2023" name="Sci. Data">
        <title>Genome assembly of the Korean intertidal mud-creeper Batillaria attramentaria.</title>
        <authorList>
            <person name="Patra A.K."/>
            <person name="Ho P.T."/>
            <person name="Jun S."/>
            <person name="Lee S.J."/>
            <person name="Kim Y."/>
            <person name="Won Y.J."/>
        </authorList>
    </citation>
    <scope>NUCLEOTIDE SEQUENCE [LARGE SCALE GENOMIC DNA]</scope>
    <source>
        <strain evidence="1">Wonlab-2016</strain>
    </source>
</reference>
<dbReference type="EMBL" id="JACVVK020000238">
    <property type="protein sequence ID" value="KAK7482806.1"/>
    <property type="molecule type" value="Genomic_DNA"/>
</dbReference>
<dbReference type="AlphaFoldDB" id="A0ABD0K7F6"/>